<dbReference type="EMBL" id="KZ819191">
    <property type="protein sequence ID" value="PWZ00867.1"/>
    <property type="molecule type" value="Genomic_DNA"/>
</dbReference>
<evidence type="ECO:0000313" key="4">
    <source>
        <dbReference type="Proteomes" id="UP000246740"/>
    </source>
</evidence>
<keyword evidence="2" id="KW-1133">Transmembrane helix</keyword>
<organism evidence="3 4">
    <name type="scientific">Testicularia cyperi</name>
    <dbReference type="NCBI Taxonomy" id="1882483"/>
    <lineage>
        <taxon>Eukaryota</taxon>
        <taxon>Fungi</taxon>
        <taxon>Dikarya</taxon>
        <taxon>Basidiomycota</taxon>
        <taxon>Ustilaginomycotina</taxon>
        <taxon>Ustilaginomycetes</taxon>
        <taxon>Ustilaginales</taxon>
        <taxon>Anthracoideaceae</taxon>
        <taxon>Testicularia</taxon>
    </lineage>
</organism>
<feature type="compositionally biased region" description="Low complexity" evidence="1">
    <location>
        <begin position="240"/>
        <end position="270"/>
    </location>
</feature>
<evidence type="ECO:0000256" key="2">
    <source>
        <dbReference type="SAM" id="Phobius"/>
    </source>
</evidence>
<feature type="compositionally biased region" description="Polar residues" evidence="1">
    <location>
        <begin position="519"/>
        <end position="529"/>
    </location>
</feature>
<dbReference type="OrthoDB" id="5327148at2759"/>
<name>A0A317XRJ0_9BASI</name>
<proteinExistence type="predicted"/>
<dbReference type="AlphaFoldDB" id="A0A317XRJ0"/>
<accession>A0A317XRJ0</accession>
<gene>
    <name evidence="3" type="ORF">BCV70DRAFT_230933</name>
</gene>
<feature type="compositionally biased region" description="Basic and acidic residues" evidence="1">
    <location>
        <begin position="455"/>
        <end position="465"/>
    </location>
</feature>
<keyword evidence="2" id="KW-0472">Membrane</keyword>
<keyword evidence="4" id="KW-1185">Reference proteome</keyword>
<feature type="compositionally biased region" description="Low complexity" evidence="1">
    <location>
        <begin position="406"/>
        <end position="419"/>
    </location>
</feature>
<feature type="compositionally biased region" description="Basic and acidic residues" evidence="1">
    <location>
        <begin position="860"/>
        <end position="869"/>
    </location>
</feature>
<feature type="transmembrane region" description="Helical" evidence="2">
    <location>
        <begin position="76"/>
        <end position="97"/>
    </location>
</feature>
<sequence>MFIPPFLQRWILLNALRVATIVSCALCFASGVVVLRSNFSHYSSSSTANAEVDASGYVAGTDIPASSVLGVFWSTLHHVFLLAIMVVVVISELSLPIPSLNRCLFKNTLPFLGPNWGTGVEGALLVLLAADTLSRAASTPLTKAANWTLAVAGTLNIASGVIWRAKAKLLRSPSAWKLEVAKKMEQLAEAKRSAEKVGDADGGLPLPAVCSDKKVAFAKSVPTSKLGSLLGRLKSRSDDASAGGASQQQSKEPAAPLAQPLLPTTTTAPKPLDRSDSAAAPCPSEPHFVPPLPSQLMAEKQAAKPSIPAMPQPAKLGPGPDPGPGLGAFSTQDRGAAGRASPIPAAVPFRIGSPAPPALPAAFLHTSARSASTAGSSVRGASAVQTSPAAQPRARLLSLDSLRGASWTSGSESLESSYASDEEPDEPEEELLSPPAWNDVDRQQLQHKLQYPWARSDEDPHDEFTLVHPSASSSCSSLPRKLAGADSTRKTTRATPEIDSDTDTDVSYTRKPKAVRFRTPSTVSSNSTFGHAGSTPGRKENAQVGARANVGRDGMPGDSTPLSGVRAGVFRNERLDSSYPVSFDIDASTDVPGAKAANEELYLTVPGSHKPHLEAAGDGEPQRSPSVVECYERAMEAARSRARAQKSTKSIYLGSHRWLQEYSRASSTSSASTGGEGEDSVEMLKFQRMVSSSGNGNGSGSGGGGKRCSDPVPVLPRLAPGRGQRRDDLVESPSSRPLGLTGALEHQPSRTKTRPRDARSSKRVSKIGAHRGYESDWECPPPPPPLMLPVLRSSSRHKAAPLDAAAAVPVSGGNAGADDEHDQSVLLRLQPDLALSSQNSGSNPNPKLKLKPKPKPKAQPPKDRTYDFV</sequence>
<feature type="compositionally biased region" description="Acidic residues" evidence="1">
    <location>
        <begin position="420"/>
        <end position="431"/>
    </location>
</feature>
<feature type="compositionally biased region" description="Gly residues" evidence="1">
    <location>
        <begin position="695"/>
        <end position="706"/>
    </location>
</feature>
<evidence type="ECO:0000256" key="1">
    <source>
        <dbReference type="SAM" id="MobiDB-lite"/>
    </source>
</evidence>
<feature type="compositionally biased region" description="Low complexity" evidence="1">
    <location>
        <begin position="801"/>
        <end position="810"/>
    </location>
</feature>
<feature type="region of interest" description="Disordered" evidence="1">
    <location>
        <begin position="690"/>
        <end position="869"/>
    </location>
</feature>
<feature type="region of interest" description="Disordered" evidence="1">
    <location>
        <begin position="367"/>
        <end position="543"/>
    </location>
</feature>
<evidence type="ECO:0000313" key="3">
    <source>
        <dbReference type="EMBL" id="PWZ00867.1"/>
    </source>
</evidence>
<feature type="region of interest" description="Disordered" evidence="1">
    <location>
        <begin position="235"/>
        <end position="348"/>
    </location>
</feature>
<keyword evidence="2" id="KW-0812">Transmembrane</keyword>
<dbReference type="STRING" id="1882483.A0A317XRJ0"/>
<protein>
    <submittedName>
        <fullName evidence="3">Uncharacterized protein</fullName>
    </submittedName>
</protein>
<reference evidence="3 4" key="1">
    <citation type="journal article" date="2018" name="Mol. Biol. Evol.">
        <title>Broad Genomic Sampling Reveals a Smut Pathogenic Ancestry of the Fungal Clade Ustilaginomycotina.</title>
        <authorList>
            <person name="Kijpornyongpan T."/>
            <person name="Mondo S.J."/>
            <person name="Barry K."/>
            <person name="Sandor L."/>
            <person name="Lee J."/>
            <person name="Lipzen A."/>
            <person name="Pangilinan J."/>
            <person name="LaButti K."/>
            <person name="Hainaut M."/>
            <person name="Henrissat B."/>
            <person name="Grigoriev I.V."/>
            <person name="Spatafora J.W."/>
            <person name="Aime M.C."/>
        </authorList>
    </citation>
    <scope>NUCLEOTIDE SEQUENCE [LARGE SCALE GENOMIC DNA]</scope>
    <source>
        <strain evidence="3 4">MCA 3645</strain>
    </source>
</reference>
<feature type="transmembrane region" description="Helical" evidence="2">
    <location>
        <begin position="144"/>
        <end position="163"/>
    </location>
</feature>
<feature type="compositionally biased region" description="Low complexity" evidence="1">
    <location>
        <begin position="367"/>
        <end position="384"/>
    </location>
</feature>
<dbReference type="Proteomes" id="UP000246740">
    <property type="component" value="Unassembled WGS sequence"/>
</dbReference>
<dbReference type="InParanoid" id="A0A317XRJ0"/>
<feature type="transmembrane region" description="Helical" evidence="2">
    <location>
        <begin position="12"/>
        <end position="35"/>
    </location>
</feature>